<name>A0A5D8QEP0_9THEO</name>
<evidence type="ECO:0000256" key="6">
    <source>
        <dbReference type="ARBA" id="ARBA00023136"/>
    </source>
</evidence>
<dbReference type="Gene3D" id="1.10.1760.20">
    <property type="match status" value="1"/>
</dbReference>
<dbReference type="Proteomes" id="UP000322976">
    <property type="component" value="Unassembled WGS sequence"/>
</dbReference>
<accession>A0A5D8QEP0</accession>
<keyword evidence="2" id="KW-0813">Transport</keyword>
<evidence type="ECO:0000313" key="9">
    <source>
        <dbReference type="Proteomes" id="UP000322976"/>
    </source>
</evidence>
<keyword evidence="5 7" id="KW-1133">Transmembrane helix</keyword>
<comment type="subcellular location">
    <subcellularLocation>
        <location evidence="1">Cell membrane</location>
        <topology evidence="1">Multi-pass membrane protein</topology>
    </subcellularLocation>
</comment>
<gene>
    <name evidence="8" type="ORF">FWJ32_04730</name>
</gene>
<dbReference type="RefSeq" id="WP_149544878.1">
    <property type="nucleotide sequence ID" value="NZ_VTPS01000005.1"/>
</dbReference>
<evidence type="ECO:0000256" key="3">
    <source>
        <dbReference type="ARBA" id="ARBA00022475"/>
    </source>
</evidence>
<dbReference type="GO" id="GO:0005886">
    <property type="term" value="C:plasma membrane"/>
    <property type="evidence" value="ECO:0007669"/>
    <property type="project" value="UniProtKB-SubCell"/>
</dbReference>
<dbReference type="EMBL" id="VTPS01000005">
    <property type="protein sequence ID" value="TZE82639.1"/>
    <property type="molecule type" value="Genomic_DNA"/>
</dbReference>
<dbReference type="InterPro" id="IPR002751">
    <property type="entry name" value="CbiM/NikMN"/>
</dbReference>
<feature type="transmembrane region" description="Helical" evidence="7">
    <location>
        <begin position="6"/>
        <end position="28"/>
    </location>
</feature>
<evidence type="ECO:0000313" key="8">
    <source>
        <dbReference type="EMBL" id="TZE82639.1"/>
    </source>
</evidence>
<evidence type="ECO:0000256" key="7">
    <source>
        <dbReference type="SAM" id="Phobius"/>
    </source>
</evidence>
<proteinExistence type="predicted"/>
<dbReference type="AlphaFoldDB" id="A0A5D8QEP0"/>
<keyword evidence="4 7" id="KW-0812">Transmembrane</keyword>
<keyword evidence="6 7" id="KW-0472">Membrane</keyword>
<evidence type="ECO:0000256" key="1">
    <source>
        <dbReference type="ARBA" id="ARBA00004651"/>
    </source>
</evidence>
<organism evidence="8 9">
    <name type="scientific">Calorimonas adulescens</name>
    <dbReference type="NCBI Taxonomy" id="2606906"/>
    <lineage>
        <taxon>Bacteria</taxon>
        <taxon>Bacillati</taxon>
        <taxon>Bacillota</taxon>
        <taxon>Clostridia</taxon>
        <taxon>Thermoanaerobacterales</taxon>
        <taxon>Thermoanaerobacteraceae</taxon>
        <taxon>Calorimonas</taxon>
    </lineage>
</organism>
<dbReference type="GO" id="GO:0000041">
    <property type="term" value="P:transition metal ion transport"/>
    <property type="evidence" value="ECO:0007669"/>
    <property type="project" value="InterPro"/>
</dbReference>
<evidence type="ECO:0000256" key="2">
    <source>
        <dbReference type="ARBA" id="ARBA00022448"/>
    </source>
</evidence>
<evidence type="ECO:0000256" key="4">
    <source>
        <dbReference type="ARBA" id="ARBA00022692"/>
    </source>
</evidence>
<protein>
    <recommendedName>
        <fullName evidence="10">Cobalamin biosynthesis protein CbiM</fullName>
    </recommendedName>
</protein>
<dbReference type="Pfam" id="PF01891">
    <property type="entry name" value="CbiM"/>
    <property type="match status" value="1"/>
</dbReference>
<comment type="caution">
    <text evidence="8">The sequence shown here is derived from an EMBL/GenBank/DDBJ whole genome shotgun (WGS) entry which is preliminary data.</text>
</comment>
<evidence type="ECO:0000256" key="5">
    <source>
        <dbReference type="ARBA" id="ARBA00022989"/>
    </source>
</evidence>
<keyword evidence="3" id="KW-1003">Cell membrane</keyword>
<reference evidence="8 9" key="1">
    <citation type="submission" date="2019-08" db="EMBL/GenBank/DDBJ databases">
        <title>Calorimonas adulescens gen. nov., sp. nov., an anaerobic thermophilic bacterium from Sakhalin hot spring.</title>
        <authorList>
            <person name="Khomyakova M.A."/>
            <person name="Merkel A.Y."/>
            <person name="Novikov A."/>
            <person name="Bonch-Osmolovskaya E.A."/>
            <person name="Slobodkin A.I."/>
        </authorList>
    </citation>
    <scope>NUCLEOTIDE SEQUENCE [LARGE SCALE GENOMIC DNA]</scope>
    <source>
        <strain evidence="8 9">A05MB</strain>
    </source>
</reference>
<evidence type="ECO:0008006" key="10">
    <source>
        <dbReference type="Google" id="ProtNLM"/>
    </source>
</evidence>
<sequence length="41" mass="4489">MHIPDGFINVRTAAATYAVSAAFVGYSMKKAKKTMENKNIL</sequence>
<keyword evidence="9" id="KW-1185">Reference proteome</keyword>